<dbReference type="EMBL" id="VXIV02001629">
    <property type="protein sequence ID" value="KAF6031280.1"/>
    <property type="molecule type" value="Genomic_DNA"/>
</dbReference>
<feature type="compositionally biased region" description="Basic residues" evidence="1">
    <location>
        <begin position="1"/>
        <end position="16"/>
    </location>
</feature>
<evidence type="ECO:0000256" key="1">
    <source>
        <dbReference type="SAM" id="MobiDB-lite"/>
    </source>
</evidence>
<evidence type="ECO:0000313" key="2">
    <source>
        <dbReference type="EMBL" id="KAF6031280.1"/>
    </source>
</evidence>
<protein>
    <submittedName>
        <fullName evidence="2">Uncharacterized protein</fullName>
    </submittedName>
</protein>
<proteinExistence type="predicted"/>
<dbReference type="AlphaFoldDB" id="A0A7J7JY03"/>
<comment type="caution">
    <text evidence="2">The sequence shown here is derived from an EMBL/GenBank/DDBJ whole genome shotgun (WGS) entry which is preliminary data.</text>
</comment>
<feature type="compositionally biased region" description="Polar residues" evidence="1">
    <location>
        <begin position="94"/>
        <end position="107"/>
    </location>
</feature>
<sequence>MRKHLSPKLKASRRNQHSNSRSQNANHDDPTSSTNLPYVGPSRGEPHSSTSSAQALLPHFAPARPSGSASPTVQENPVPDASCDGRVCIPRGTVTLSDDQIPSSSNRRVGMLPQSPPESHEAQDDGQFRLLPDARGSSPPHATGQIPSCPSYYSATNIFSESTDSHVPEAPPGGFILPKAPERLPSPASSPAPSDQSAISGNSHHSMVYNEQDAQSSSTDSSLFSASSADAAASQTSLQCVPQELPLPGTELQLVTALYAMSQKYLEGCLVLAAVICSLIQTVSCLTVKLLFQLLSSSPLLKPGMLKVSQLIYTRVPRRVLEGVLRLMLQLQRELPLMLPFPLQQNLLPQPLTCQILALYPMLQDCCLMPGALALHMILDRYPHVQAITVPLIYLVSQLTLMYQKRHLVASCYRKLQNGCPALQAVLRPMIETVTQPLVLIPTRMCRIFCPPLKAAAKVSHSAAAIMTHKTRQCLVPAAQPHLMCRVRPGETTLHLLHHMSLTFLTPSFI</sequence>
<feature type="region of interest" description="Disordered" evidence="1">
    <location>
        <begin position="163"/>
        <end position="202"/>
    </location>
</feature>
<feature type="compositionally biased region" description="Low complexity" evidence="1">
    <location>
        <begin position="183"/>
        <end position="200"/>
    </location>
</feature>
<feature type="compositionally biased region" description="Basic and acidic residues" evidence="1">
    <location>
        <begin position="118"/>
        <end position="127"/>
    </location>
</feature>
<reference evidence="2" key="1">
    <citation type="submission" date="2020-06" db="EMBL/GenBank/DDBJ databases">
        <title>Draft genome of Bugula neritina, a colonial animal packing powerful symbionts and potential medicines.</title>
        <authorList>
            <person name="Rayko M."/>
        </authorList>
    </citation>
    <scope>NUCLEOTIDE SEQUENCE [LARGE SCALE GENOMIC DNA]</scope>
    <source>
        <strain evidence="2">Kwan_BN1</strain>
    </source>
</reference>
<feature type="region of interest" description="Disordered" evidence="1">
    <location>
        <begin position="1"/>
        <end position="149"/>
    </location>
</feature>
<organism evidence="2 3">
    <name type="scientific">Bugula neritina</name>
    <name type="common">Brown bryozoan</name>
    <name type="synonym">Sertularia neritina</name>
    <dbReference type="NCBI Taxonomy" id="10212"/>
    <lineage>
        <taxon>Eukaryota</taxon>
        <taxon>Metazoa</taxon>
        <taxon>Spiralia</taxon>
        <taxon>Lophotrochozoa</taxon>
        <taxon>Bryozoa</taxon>
        <taxon>Gymnolaemata</taxon>
        <taxon>Cheilostomatida</taxon>
        <taxon>Flustrina</taxon>
        <taxon>Buguloidea</taxon>
        <taxon>Bugulidae</taxon>
        <taxon>Bugula</taxon>
    </lineage>
</organism>
<accession>A0A7J7JY03</accession>
<dbReference type="Proteomes" id="UP000593567">
    <property type="component" value="Unassembled WGS sequence"/>
</dbReference>
<name>A0A7J7JY03_BUGNE</name>
<evidence type="ECO:0000313" key="3">
    <source>
        <dbReference type="Proteomes" id="UP000593567"/>
    </source>
</evidence>
<keyword evidence="3" id="KW-1185">Reference proteome</keyword>
<gene>
    <name evidence="2" type="ORF">EB796_010403</name>
</gene>